<organism evidence="1">
    <name type="scientific">marine sediment metagenome</name>
    <dbReference type="NCBI Taxonomy" id="412755"/>
    <lineage>
        <taxon>unclassified sequences</taxon>
        <taxon>metagenomes</taxon>
        <taxon>ecological metagenomes</taxon>
    </lineage>
</organism>
<protein>
    <submittedName>
        <fullName evidence="1">Uncharacterized protein</fullName>
    </submittedName>
</protein>
<name>A0A0F9P4C1_9ZZZZ</name>
<dbReference type="EMBL" id="LAZR01006979">
    <property type="protein sequence ID" value="KKM88287.1"/>
    <property type="molecule type" value="Genomic_DNA"/>
</dbReference>
<reference evidence="1" key="1">
    <citation type="journal article" date="2015" name="Nature">
        <title>Complex archaea that bridge the gap between prokaryotes and eukaryotes.</title>
        <authorList>
            <person name="Spang A."/>
            <person name="Saw J.H."/>
            <person name="Jorgensen S.L."/>
            <person name="Zaremba-Niedzwiedzka K."/>
            <person name="Martijn J."/>
            <person name="Lind A.E."/>
            <person name="van Eijk R."/>
            <person name="Schleper C."/>
            <person name="Guy L."/>
            <person name="Ettema T.J."/>
        </authorList>
    </citation>
    <scope>NUCLEOTIDE SEQUENCE</scope>
</reference>
<comment type="caution">
    <text evidence="1">The sequence shown here is derived from an EMBL/GenBank/DDBJ whole genome shotgun (WGS) entry which is preliminary data.</text>
</comment>
<sequence length="58" mass="6424">RLNQLVLVTAAPIRILITANASSLNEFNVELPGYSFPAELYNVSVVKFFLSAHSLFVK</sequence>
<proteinExistence type="predicted"/>
<gene>
    <name evidence="1" type="ORF">LCGC14_1260230</name>
</gene>
<evidence type="ECO:0000313" key="1">
    <source>
        <dbReference type="EMBL" id="KKM88287.1"/>
    </source>
</evidence>
<dbReference type="AlphaFoldDB" id="A0A0F9P4C1"/>
<accession>A0A0F9P4C1</accession>
<feature type="non-terminal residue" evidence="1">
    <location>
        <position position="1"/>
    </location>
</feature>